<dbReference type="EMBL" id="MPUH01000916">
    <property type="protein sequence ID" value="OMJ72255.1"/>
    <property type="molecule type" value="Genomic_DNA"/>
</dbReference>
<sequence>MNLTRPAAIKVTNTDLIKNLMSNKKELENLEKEIFKKNRQRLVRFNSRISSRRPFTPGTPEVHISRELITSKEMKIPKHILLEECGLSDVFTSTGDGPMSILIRKITRPLKSYQDKTNIITIPTVKVVEPRSFTRCNTPLRRKKRPSLKTEDSRLKTYKLNKWCFTPL</sequence>
<dbReference type="AlphaFoldDB" id="A0A1R2B6F9"/>
<reference evidence="2 3" key="1">
    <citation type="submission" date="2016-11" db="EMBL/GenBank/DDBJ databases">
        <title>The macronuclear genome of Stentor coeruleus: a giant cell with tiny introns.</title>
        <authorList>
            <person name="Slabodnick M."/>
            <person name="Ruby J.G."/>
            <person name="Reiff S.B."/>
            <person name="Swart E.C."/>
            <person name="Gosai S."/>
            <person name="Prabakaran S."/>
            <person name="Witkowska E."/>
            <person name="Larue G.E."/>
            <person name="Fisher S."/>
            <person name="Freeman R.M."/>
            <person name="Gunawardena J."/>
            <person name="Chu W."/>
            <person name="Stover N.A."/>
            <person name="Gregory B.D."/>
            <person name="Nowacki M."/>
            <person name="Derisi J."/>
            <person name="Roy S.W."/>
            <person name="Marshall W.F."/>
            <person name="Sood P."/>
        </authorList>
    </citation>
    <scope>NUCLEOTIDE SEQUENCE [LARGE SCALE GENOMIC DNA]</scope>
    <source>
        <strain evidence="2">WM001</strain>
    </source>
</reference>
<dbReference type="Proteomes" id="UP000187209">
    <property type="component" value="Unassembled WGS sequence"/>
</dbReference>
<accession>A0A1R2B6F9</accession>
<gene>
    <name evidence="2" type="ORF">SteCoe_29334</name>
</gene>
<keyword evidence="1" id="KW-0175">Coiled coil</keyword>
<protein>
    <submittedName>
        <fullName evidence="2">Uncharacterized protein</fullName>
    </submittedName>
</protein>
<feature type="coiled-coil region" evidence="1">
    <location>
        <begin position="13"/>
        <end position="40"/>
    </location>
</feature>
<evidence type="ECO:0000313" key="2">
    <source>
        <dbReference type="EMBL" id="OMJ72255.1"/>
    </source>
</evidence>
<name>A0A1R2B6F9_9CILI</name>
<keyword evidence="3" id="KW-1185">Reference proteome</keyword>
<organism evidence="2 3">
    <name type="scientific">Stentor coeruleus</name>
    <dbReference type="NCBI Taxonomy" id="5963"/>
    <lineage>
        <taxon>Eukaryota</taxon>
        <taxon>Sar</taxon>
        <taxon>Alveolata</taxon>
        <taxon>Ciliophora</taxon>
        <taxon>Postciliodesmatophora</taxon>
        <taxon>Heterotrichea</taxon>
        <taxon>Heterotrichida</taxon>
        <taxon>Stentoridae</taxon>
        <taxon>Stentor</taxon>
    </lineage>
</organism>
<evidence type="ECO:0000313" key="3">
    <source>
        <dbReference type="Proteomes" id="UP000187209"/>
    </source>
</evidence>
<proteinExistence type="predicted"/>
<comment type="caution">
    <text evidence="2">The sequence shown here is derived from an EMBL/GenBank/DDBJ whole genome shotgun (WGS) entry which is preliminary data.</text>
</comment>
<evidence type="ECO:0000256" key="1">
    <source>
        <dbReference type="SAM" id="Coils"/>
    </source>
</evidence>